<comment type="caution">
    <text evidence="1">The sequence shown here is derived from an EMBL/GenBank/DDBJ whole genome shotgun (WGS) entry which is preliminary data.</text>
</comment>
<dbReference type="AlphaFoldDB" id="A0AAD9IWK4"/>
<dbReference type="InterPro" id="IPR038130">
    <property type="entry name" value="PTN/MK_C_dom_sf"/>
</dbReference>
<sequence>MNWSPCNPRNGKRHRIMVLRHKQPPLCNPIKTIHRKCIFHKHLKHWNHGRHCEYEDSFMDWFGCHPVTKLQQKIVLLKHGQPNYCPKAKVLTKKCMIRTCPLAELS</sequence>
<accession>A0AAD9IWK4</accession>
<keyword evidence="2" id="KW-1185">Reference proteome</keyword>
<name>A0AAD9IWK4_9ANNE</name>
<reference evidence="1" key="1">
    <citation type="journal article" date="2023" name="Mol. Biol. Evol.">
        <title>Third-Generation Sequencing Reveals the Adaptive Role of the Epigenome in Three Deep-Sea Polychaetes.</title>
        <authorList>
            <person name="Perez M."/>
            <person name="Aroh O."/>
            <person name="Sun Y."/>
            <person name="Lan Y."/>
            <person name="Juniper S.K."/>
            <person name="Young C.R."/>
            <person name="Angers B."/>
            <person name="Qian P.Y."/>
        </authorList>
    </citation>
    <scope>NUCLEOTIDE SEQUENCE</scope>
    <source>
        <strain evidence="1">P08H-3</strain>
    </source>
</reference>
<dbReference type="Proteomes" id="UP001208570">
    <property type="component" value="Unassembled WGS sequence"/>
</dbReference>
<organism evidence="1 2">
    <name type="scientific">Paralvinella palmiformis</name>
    <dbReference type="NCBI Taxonomy" id="53620"/>
    <lineage>
        <taxon>Eukaryota</taxon>
        <taxon>Metazoa</taxon>
        <taxon>Spiralia</taxon>
        <taxon>Lophotrochozoa</taxon>
        <taxon>Annelida</taxon>
        <taxon>Polychaeta</taxon>
        <taxon>Sedentaria</taxon>
        <taxon>Canalipalpata</taxon>
        <taxon>Terebellida</taxon>
        <taxon>Terebelliformia</taxon>
        <taxon>Alvinellidae</taxon>
        <taxon>Paralvinella</taxon>
    </lineage>
</organism>
<evidence type="ECO:0000313" key="2">
    <source>
        <dbReference type="Proteomes" id="UP001208570"/>
    </source>
</evidence>
<dbReference type="EMBL" id="JAODUP010000975">
    <property type="protein sequence ID" value="KAK2142291.1"/>
    <property type="molecule type" value="Genomic_DNA"/>
</dbReference>
<proteinExistence type="predicted"/>
<dbReference type="Gene3D" id="2.30.90.10">
    <property type="entry name" value="Heparin-binding Growth Factor, Midkine, Chain A- C-terminal Domain"/>
    <property type="match status" value="2"/>
</dbReference>
<evidence type="ECO:0000313" key="1">
    <source>
        <dbReference type="EMBL" id="KAK2142291.1"/>
    </source>
</evidence>
<protein>
    <submittedName>
        <fullName evidence="1">Uncharacterized protein</fullName>
    </submittedName>
</protein>
<gene>
    <name evidence="1" type="ORF">LSH36_975g00033</name>
</gene>